<accession>A0A149QU21</accession>
<evidence type="ECO:0000256" key="1">
    <source>
        <dbReference type="SAM" id="Phobius"/>
    </source>
</evidence>
<reference evidence="3 5" key="4">
    <citation type="submission" date="2020-11" db="EMBL/GenBank/DDBJ databases">
        <title>Description of novel Gluconobacter species.</title>
        <authorList>
            <person name="Cleenwerck I."/>
            <person name="Cnockaert M."/>
            <person name="Borremans W."/>
            <person name="Wieme A.D."/>
            <person name="De Vuyst L."/>
            <person name="Vandamme P."/>
        </authorList>
    </citation>
    <scope>NUCLEOTIDE SEQUENCE [LARGE SCALE GENOMIC DNA]</scope>
    <source>
        <strain evidence="3 5">R-71646</strain>
    </source>
</reference>
<feature type="transmembrane region" description="Helical" evidence="1">
    <location>
        <begin position="42"/>
        <end position="64"/>
    </location>
</feature>
<protein>
    <submittedName>
        <fullName evidence="2">Uncharacterized protein</fullName>
    </submittedName>
</protein>
<evidence type="ECO:0000313" key="4">
    <source>
        <dbReference type="Proteomes" id="UP000075573"/>
    </source>
</evidence>
<dbReference type="Proteomes" id="UP000644588">
    <property type="component" value="Unassembled WGS sequence"/>
</dbReference>
<organism evidence="2 4">
    <name type="scientific">Gluconobacter potus</name>
    <dbReference type="NCBI Taxonomy" id="2724927"/>
    <lineage>
        <taxon>Bacteria</taxon>
        <taxon>Pseudomonadati</taxon>
        <taxon>Pseudomonadota</taxon>
        <taxon>Alphaproteobacteria</taxon>
        <taxon>Acetobacterales</taxon>
        <taxon>Acetobacteraceae</taxon>
        <taxon>Gluconobacter</taxon>
    </lineage>
</organism>
<keyword evidence="1" id="KW-0472">Membrane</keyword>
<dbReference type="RefSeq" id="WP_062496449.1">
    <property type="nucleotide sequence ID" value="NZ_JABCQF010000001.1"/>
</dbReference>
<evidence type="ECO:0000313" key="3">
    <source>
        <dbReference type="EMBL" id="MBF0881132.1"/>
    </source>
</evidence>
<reference evidence="5" key="2">
    <citation type="submission" date="2020-04" db="EMBL/GenBank/DDBJ databases">
        <title>Description of novel Gluconacetobacter.</title>
        <authorList>
            <person name="Sombolestani A."/>
        </authorList>
    </citation>
    <scope>NUCLEOTIDE SEQUENCE [LARGE SCALE GENOMIC DNA]</scope>
    <source>
        <strain evidence="5">R-71646</strain>
    </source>
</reference>
<dbReference type="PATRIC" id="fig|442.7.peg.612"/>
<gene>
    <name evidence="2" type="ORF">AD929_09755</name>
    <name evidence="3" type="ORF">HKD31_00025</name>
</gene>
<dbReference type="AlphaFoldDB" id="A0A149QU21"/>
<keyword evidence="5" id="KW-1185">Reference proteome</keyword>
<name>A0A149QU21_9PROT</name>
<reference evidence="3" key="3">
    <citation type="submission" date="2020-04" db="EMBL/GenBank/DDBJ databases">
        <authorList>
            <person name="Sombolestani A."/>
        </authorList>
    </citation>
    <scope>NUCLEOTIDE SEQUENCE</scope>
    <source>
        <strain evidence="3">R-71646</strain>
    </source>
</reference>
<reference evidence="2 4" key="1">
    <citation type="submission" date="2015-06" db="EMBL/GenBank/DDBJ databases">
        <title>Improved classification and identification of acetic acid bacteria using matrix-assisted laser desorption/ionization time-of-flight mass spectrometry; Gluconobacter nephelii and Gluconobacter uchimurae are later heterotypic synonyms of Gluconobacter japonicus and Gluconobacter oxydans, respectively.</title>
        <authorList>
            <person name="Li L."/>
            <person name="Cleenwerck I."/>
            <person name="De Vuyst L."/>
            <person name="Vandamme P."/>
        </authorList>
    </citation>
    <scope>NUCLEOTIDE SEQUENCE [LARGE SCALE GENOMIC DNA]</scope>
    <source>
        <strain evidence="2 4">LMG 1764</strain>
    </source>
</reference>
<keyword evidence="1" id="KW-1133">Transmembrane helix</keyword>
<feature type="transmembrane region" description="Helical" evidence="1">
    <location>
        <begin position="20"/>
        <end position="36"/>
    </location>
</feature>
<dbReference type="EMBL" id="LHZB01000115">
    <property type="protein sequence ID" value="KXV00607.1"/>
    <property type="molecule type" value="Genomic_DNA"/>
</dbReference>
<dbReference type="Proteomes" id="UP000075573">
    <property type="component" value="Unassembled WGS sequence"/>
</dbReference>
<evidence type="ECO:0000313" key="5">
    <source>
        <dbReference type="Proteomes" id="UP000644588"/>
    </source>
</evidence>
<comment type="caution">
    <text evidence="2">The sequence shown here is derived from an EMBL/GenBank/DDBJ whole genome shotgun (WGS) entry which is preliminary data.</text>
</comment>
<sequence>MSLLPRFPKTDPIIWKRIGLSYLIALPLLFLMFRYPPAHPNMLIQLLGFLLIIMVSRLLARLILRTDK</sequence>
<evidence type="ECO:0000313" key="2">
    <source>
        <dbReference type="EMBL" id="KXV00607.1"/>
    </source>
</evidence>
<dbReference type="EMBL" id="JABCQF010000001">
    <property type="protein sequence ID" value="MBF0881132.1"/>
    <property type="molecule type" value="Genomic_DNA"/>
</dbReference>
<proteinExistence type="predicted"/>
<keyword evidence="1" id="KW-0812">Transmembrane</keyword>